<feature type="region of interest" description="Disordered" evidence="1">
    <location>
        <begin position="101"/>
        <end position="134"/>
    </location>
</feature>
<organism evidence="2 3">
    <name type="scientific">Hermanssonia centrifuga</name>
    <dbReference type="NCBI Taxonomy" id="98765"/>
    <lineage>
        <taxon>Eukaryota</taxon>
        <taxon>Fungi</taxon>
        <taxon>Dikarya</taxon>
        <taxon>Basidiomycota</taxon>
        <taxon>Agaricomycotina</taxon>
        <taxon>Agaricomycetes</taxon>
        <taxon>Polyporales</taxon>
        <taxon>Meruliaceae</taxon>
        <taxon>Hermanssonia</taxon>
    </lineage>
</organism>
<dbReference type="Proteomes" id="UP000309038">
    <property type="component" value="Unassembled WGS sequence"/>
</dbReference>
<accession>A0A4S4K5X2</accession>
<feature type="compositionally biased region" description="Polar residues" evidence="1">
    <location>
        <begin position="32"/>
        <end position="41"/>
    </location>
</feature>
<sequence>MVGCGCRRRRAHGQLKSNVVANPEVAPPSPPTRTSGQTAKNVTACPELVDVSSSASLKGSGAGKTRASDAKARRARHVGSMSLDEKLRLLEEVTAVLNKKQEPNGSLRSGVLIQRHSSVPPSTPEGGSDLSDIEMTDFESDGIDESIEMPPTEIYDSDTDVVQPAGELKRCHAMAMVVEVEDTSSNGREQPEELKPEPEVAATTSVSNKRNERKRTQEEDEDEEGISVPLVKVASRPAPVFKKVKSDVPNRLPLA</sequence>
<feature type="region of interest" description="Disordered" evidence="1">
    <location>
        <begin position="1"/>
        <end position="78"/>
    </location>
</feature>
<feature type="compositionally biased region" description="Basic residues" evidence="1">
    <location>
        <begin position="1"/>
        <end position="13"/>
    </location>
</feature>
<evidence type="ECO:0000313" key="2">
    <source>
        <dbReference type="EMBL" id="THG93166.1"/>
    </source>
</evidence>
<evidence type="ECO:0000313" key="3">
    <source>
        <dbReference type="Proteomes" id="UP000309038"/>
    </source>
</evidence>
<name>A0A4S4K5X2_9APHY</name>
<comment type="caution">
    <text evidence="2">The sequence shown here is derived from an EMBL/GenBank/DDBJ whole genome shotgun (WGS) entry which is preliminary data.</text>
</comment>
<dbReference type="EMBL" id="SGPJ01000751">
    <property type="protein sequence ID" value="THG93166.1"/>
    <property type="molecule type" value="Genomic_DNA"/>
</dbReference>
<feature type="region of interest" description="Disordered" evidence="1">
    <location>
        <begin position="180"/>
        <end position="230"/>
    </location>
</feature>
<gene>
    <name evidence="2" type="ORF">EW026_g7996</name>
</gene>
<dbReference type="AlphaFoldDB" id="A0A4S4K5X2"/>
<feature type="compositionally biased region" description="Basic and acidic residues" evidence="1">
    <location>
        <begin position="189"/>
        <end position="198"/>
    </location>
</feature>
<protein>
    <submittedName>
        <fullName evidence="2">Uncharacterized protein</fullName>
    </submittedName>
</protein>
<evidence type="ECO:0000256" key="1">
    <source>
        <dbReference type="SAM" id="MobiDB-lite"/>
    </source>
</evidence>
<proteinExistence type="predicted"/>
<keyword evidence="3" id="KW-1185">Reference proteome</keyword>
<reference evidence="2 3" key="1">
    <citation type="submission" date="2019-02" db="EMBL/GenBank/DDBJ databases">
        <title>Genome sequencing of the rare red list fungi Phlebia centrifuga.</title>
        <authorList>
            <person name="Buettner E."/>
            <person name="Kellner H."/>
        </authorList>
    </citation>
    <scope>NUCLEOTIDE SEQUENCE [LARGE SCALE GENOMIC DNA]</scope>
    <source>
        <strain evidence="2 3">DSM 108282</strain>
    </source>
</reference>